<accession>A0A1W1CMB7</accession>
<dbReference type="EMBL" id="FPHE01000158">
    <property type="protein sequence ID" value="SFV66909.1"/>
    <property type="molecule type" value="Genomic_DNA"/>
</dbReference>
<reference evidence="1" key="1">
    <citation type="submission" date="2016-10" db="EMBL/GenBank/DDBJ databases">
        <authorList>
            <person name="de Groot N.N."/>
        </authorList>
    </citation>
    <scope>NUCLEOTIDE SEQUENCE</scope>
</reference>
<name>A0A1W1CMB7_9ZZZZ</name>
<organism evidence="1">
    <name type="scientific">hydrothermal vent metagenome</name>
    <dbReference type="NCBI Taxonomy" id="652676"/>
    <lineage>
        <taxon>unclassified sequences</taxon>
        <taxon>metagenomes</taxon>
        <taxon>ecological metagenomes</taxon>
    </lineage>
</organism>
<dbReference type="AlphaFoldDB" id="A0A1W1CMB7"/>
<protein>
    <submittedName>
        <fullName evidence="1">Uncharacterized protein</fullName>
    </submittedName>
</protein>
<gene>
    <name evidence="1" type="ORF">MNB_SV-12-1265</name>
</gene>
<evidence type="ECO:0000313" key="1">
    <source>
        <dbReference type="EMBL" id="SFV66909.1"/>
    </source>
</evidence>
<proteinExistence type="predicted"/>
<sequence>MKYTPKQIEKYQRQRYINTLEKISKNLFKMFRNENTTKEQFIKKFYEIKKKLDSFVDIRLDSEYHHQLKAYIEKLYQETEQEFKLDDIREANMTLLNRLQKLKNSSSYKKEKHKQSSRNQDWG</sequence>